<accession>A0A821L3E5</accession>
<dbReference type="EMBL" id="CAJOBZ010000001">
    <property type="protein sequence ID" value="CAF4744879.1"/>
    <property type="molecule type" value="Genomic_DNA"/>
</dbReference>
<feature type="chain" id="PRO_5032802689" evidence="1">
    <location>
        <begin position="23"/>
        <end position="77"/>
    </location>
</feature>
<protein>
    <submittedName>
        <fullName evidence="2">Uncharacterized protein</fullName>
    </submittedName>
</protein>
<evidence type="ECO:0000256" key="1">
    <source>
        <dbReference type="SAM" id="SignalP"/>
    </source>
</evidence>
<name>A0A821L3E5_9NEOP</name>
<keyword evidence="3" id="KW-1185">Reference proteome</keyword>
<dbReference type="Proteomes" id="UP000663880">
    <property type="component" value="Unassembled WGS sequence"/>
</dbReference>
<organism evidence="2 3">
    <name type="scientific">Pieris macdunnoughi</name>
    <dbReference type="NCBI Taxonomy" id="345717"/>
    <lineage>
        <taxon>Eukaryota</taxon>
        <taxon>Metazoa</taxon>
        <taxon>Ecdysozoa</taxon>
        <taxon>Arthropoda</taxon>
        <taxon>Hexapoda</taxon>
        <taxon>Insecta</taxon>
        <taxon>Pterygota</taxon>
        <taxon>Neoptera</taxon>
        <taxon>Endopterygota</taxon>
        <taxon>Lepidoptera</taxon>
        <taxon>Glossata</taxon>
        <taxon>Ditrysia</taxon>
        <taxon>Papilionoidea</taxon>
        <taxon>Pieridae</taxon>
        <taxon>Pierinae</taxon>
        <taxon>Pieris</taxon>
    </lineage>
</organism>
<gene>
    <name evidence="2" type="ORF">PMACD_LOCUS276</name>
</gene>
<evidence type="ECO:0000313" key="2">
    <source>
        <dbReference type="EMBL" id="CAF4744879.1"/>
    </source>
</evidence>
<dbReference type="AlphaFoldDB" id="A0A821L3E5"/>
<evidence type="ECO:0000313" key="3">
    <source>
        <dbReference type="Proteomes" id="UP000663880"/>
    </source>
</evidence>
<reference evidence="2" key="1">
    <citation type="submission" date="2021-02" db="EMBL/GenBank/DDBJ databases">
        <authorList>
            <person name="Steward A R."/>
        </authorList>
    </citation>
    <scope>NUCLEOTIDE SEQUENCE</scope>
</reference>
<comment type="caution">
    <text evidence="2">The sequence shown here is derived from an EMBL/GenBank/DDBJ whole genome shotgun (WGS) entry which is preliminary data.</text>
</comment>
<sequence>MCLVGLEIHVKLLTDMLGLVGALPDCWRYPREVLTQKESPEEADRGILLAVVVVWMKPGIISACSVMKRGLLDHRFN</sequence>
<keyword evidence="1" id="KW-0732">Signal</keyword>
<proteinExistence type="predicted"/>
<feature type="signal peptide" evidence="1">
    <location>
        <begin position="1"/>
        <end position="22"/>
    </location>
</feature>